<gene>
    <name evidence="17" type="ORF">BSK52_05450</name>
</gene>
<keyword evidence="8" id="KW-0812">Transmembrane</keyword>
<feature type="compositionally biased region" description="Low complexity" evidence="14">
    <location>
        <begin position="677"/>
        <end position="697"/>
    </location>
</feature>
<comment type="caution">
    <text evidence="17">The sequence shown here is derived from an EMBL/GenBank/DDBJ whole genome shotgun (WGS) entry which is preliminary data.</text>
</comment>
<feature type="region of interest" description="Disordered" evidence="14">
    <location>
        <begin position="658"/>
        <end position="755"/>
    </location>
</feature>
<keyword evidence="2 17" id="KW-0723">Serine/threonine-protein kinase</keyword>
<dbReference type="InterPro" id="IPR005543">
    <property type="entry name" value="PASTA_dom"/>
</dbReference>
<feature type="compositionally biased region" description="Polar residues" evidence="14">
    <location>
        <begin position="698"/>
        <end position="717"/>
    </location>
</feature>
<dbReference type="Gene3D" id="3.30.200.20">
    <property type="entry name" value="Phosphorylase Kinase, domain 1"/>
    <property type="match status" value="1"/>
</dbReference>
<dbReference type="EC" id="2.7.11.1" evidence="1"/>
<dbReference type="FunFam" id="1.10.510.10:FF:000021">
    <property type="entry name" value="Serine/threonine protein kinase"/>
    <property type="match status" value="1"/>
</dbReference>
<keyword evidence="3" id="KW-0309">Germination</keyword>
<dbReference type="Pfam" id="PF00069">
    <property type="entry name" value="Pkinase"/>
    <property type="match status" value="1"/>
</dbReference>
<dbReference type="GO" id="GO:0009847">
    <property type="term" value="P:spore germination"/>
    <property type="evidence" value="ECO:0007669"/>
    <property type="project" value="UniProtKB-ARBA"/>
</dbReference>
<evidence type="ECO:0000313" key="17">
    <source>
        <dbReference type="EMBL" id="OMD42950.1"/>
    </source>
</evidence>
<evidence type="ECO:0000256" key="10">
    <source>
        <dbReference type="ARBA" id="ARBA00048679"/>
    </source>
</evidence>
<dbReference type="PROSITE" id="PS51178">
    <property type="entry name" value="PASTA"/>
    <property type="match status" value="3"/>
</dbReference>
<feature type="domain" description="PASTA" evidence="16">
    <location>
        <begin position="363"/>
        <end position="431"/>
    </location>
</feature>
<keyword evidence="6 17" id="KW-0418">Kinase</keyword>
<evidence type="ECO:0000256" key="4">
    <source>
        <dbReference type="ARBA" id="ARBA00022679"/>
    </source>
</evidence>
<evidence type="ECO:0000259" key="15">
    <source>
        <dbReference type="PROSITE" id="PS50011"/>
    </source>
</evidence>
<dbReference type="PANTHER" id="PTHR43289:SF34">
    <property type="entry name" value="SERINE_THREONINE-PROTEIN KINASE YBDM-RELATED"/>
    <property type="match status" value="1"/>
</dbReference>
<feature type="compositionally biased region" description="Pro residues" evidence="14">
    <location>
        <begin position="665"/>
        <end position="676"/>
    </location>
</feature>
<dbReference type="GO" id="GO:0005524">
    <property type="term" value="F:ATP binding"/>
    <property type="evidence" value="ECO:0007669"/>
    <property type="project" value="UniProtKB-UniRule"/>
</dbReference>
<name>A0A1R0Y6G8_9BACL</name>
<feature type="domain" description="PASTA" evidence="16">
    <location>
        <begin position="503"/>
        <end position="571"/>
    </location>
</feature>
<dbReference type="GO" id="GO:0071224">
    <property type="term" value="P:cellular response to peptidoglycan"/>
    <property type="evidence" value="ECO:0007669"/>
    <property type="project" value="UniProtKB-ARBA"/>
</dbReference>
<evidence type="ECO:0000256" key="9">
    <source>
        <dbReference type="ARBA" id="ARBA00047899"/>
    </source>
</evidence>
<evidence type="ECO:0000256" key="14">
    <source>
        <dbReference type="SAM" id="MobiDB-lite"/>
    </source>
</evidence>
<dbReference type="SMART" id="SM00740">
    <property type="entry name" value="PASTA"/>
    <property type="match status" value="3"/>
</dbReference>
<keyword evidence="7 13" id="KW-0067">ATP-binding</keyword>
<evidence type="ECO:0000256" key="13">
    <source>
        <dbReference type="PROSITE-ProRule" id="PRU10141"/>
    </source>
</evidence>
<accession>A0A1R0Y6G8</accession>
<evidence type="ECO:0000256" key="2">
    <source>
        <dbReference type="ARBA" id="ARBA00022527"/>
    </source>
</evidence>
<dbReference type="PANTHER" id="PTHR43289">
    <property type="entry name" value="MITOGEN-ACTIVATED PROTEIN KINASE KINASE KINASE 20-RELATED"/>
    <property type="match status" value="1"/>
</dbReference>
<evidence type="ECO:0000256" key="7">
    <source>
        <dbReference type="ARBA" id="ARBA00022840"/>
    </source>
</evidence>
<dbReference type="PROSITE" id="PS00107">
    <property type="entry name" value="PROTEIN_KINASE_ATP"/>
    <property type="match status" value="1"/>
</dbReference>
<reference evidence="17 18" key="1">
    <citation type="submission" date="2016-10" db="EMBL/GenBank/DDBJ databases">
        <title>Paenibacillus species isolates.</title>
        <authorList>
            <person name="Beno S.M."/>
        </authorList>
    </citation>
    <scope>NUCLEOTIDE SEQUENCE [LARGE SCALE GENOMIC DNA]</scope>
    <source>
        <strain evidence="17 18">FSL H7-0710</strain>
    </source>
</reference>
<evidence type="ECO:0000259" key="16">
    <source>
        <dbReference type="PROSITE" id="PS51178"/>
    </source>
</evidence>
<dbReference type="GO" id="GO:0007165">
    <property type="term" value="P:signal transduction"/>
    <property type="evidence" value="ECO:0007669"/>
    <property type="project" value="UniProtKB-ARBA"/>
</dbReference>
<feature type="domain" description="PASTA" evidence="16">
    <location>
        <begin position="432"/>
        <end position="502"/>
    </location>
</feature>
<dbReference type="CDD" id="cd06577">
    <property type="entry name" value="PASTA_pknB"/>
    <property type="match status" value="3"/>
</dbReference>
<feature type="compositionally biased region" description="Low complexity" evidence="14">
    <location>
        <begin position="718"/>
        <end position="736"/>
    </location>
</feature>
<comment type="catalytic activity">
    <reaction evidence="9">
        <text>L-threonyl-[protein] + ATP = O-phospho-L-threonyl-[protein] + ADP + H(+)</text>
        <dbReference type="Rhea" id="RHEA:46608"/>
        <dbReference type="Rhea" id="RHEA-COMP:11060"/>
        <dbReference type="Rhea" id="RHEA-COMP:11605"/>
        <dbReference type="ChEBI" id="CHEBI:15378"/>
        <dbReference type="ChEBI" id="CHEBI:30013"/>
        <dbReference type="ChEBI" id="CHEBI:30616"/>
        <dbReference type="ChEBI" id="CHEBI:61977"/>
        <dbReference type="ChEBI" id="CHEBI:456216"/>
        <dbReference type="EC" id="2.7.11.1"/>
    </reaction>
</comment>
<proteinExistence type="predicted"/>
<evidence type="ECO:0000313" key="18">
    <source>
        <dbReference type="Proteomes" id="UP000187439"/>
    </source>
</evidence>
<dbReference type="InterPro" id="IPR011009">
    <property type="entry name" value="Kinase-like_dom_sf"/>
</dbReference>
<evidence type="ECO:0000256" key="5">
    <source>
        <dbReference type="ARBA" id="ARBA00022741"/>
    </source>
</evidence>
<comment type="catalytic activity">
    <reaction evidence="10">
        <text>L-seryl-[protein] + ATP = O-phospho-L-seryl-[protein] + ADP + H(+)</text>
        <dbReference type="Rhea" id="RHEA:17989"/>
        <dbReference type="Rhea" id="RHEA-COMP:9863"/>
        <dbReference type="Rhea" id="RHEA-COMP:11604"/>
        <dbReference type="ChEBI" id="CHEBI:15378"/>
        <dbReference type="ChEBI" id="CHEBI:29999"/>
        <dbReference type="ChEBI" id="CHEBI:30616"/>
        <dbReference type="ChEBI" id="CHEBI:83421"/>
        <dbReference type="ChEBI" id="CHEBI:456216"/>
        <dbReference type="EC" id="2.7.11.1"/>
    </reaction>
</comment>
<dbReference type="FunFam" id="3.30.200.20:FF:000035">
    <property type="entry name" value="Serine/threonine protein kinase Stk1"/>
    <property type="match status" value="1"/>
</dbReference>
<dbReference type="InterPro" id="IPR008271">
    <property type="entry name" value="Ser/Thr_kinase_AS"/>
</dbReference>
<protein>
    <recommendedName>
        <fullName evidence="12">Serine/threonine-protein kinase PrkC</fullName>
        <ecNumber evidence="1">2.7.11.1</ecNumber>
    </recommendedName>
</protein>
<dbReference type="CDD" id="cd14014">
    <property type="entry name" value="STKc_PknB_like"/>
    <property type="match status" value="1"/>
</dbReference>
<dbReference type="NCBIfam" id="NF033483">
    <property type="entry name" value="PknB_PASTA_kin"/>
    <property type="match status" value="1"/>
</dbReference>
<organism evidence="17 18">
    <name type="scientific">Paenibacillus odorifer</name>
    <dbReference type="NCBI Taxonomy" id="189426"/>
    <lineage>
        <taxon>Bacteria</taxon>
        <taxon>Bacillati</taxon>
        <taxon>Bacillota</taxon>
        <taxon>Bacilli</taxon>
        <taxon>Bacillales</taxon>
        <taxon>Paenibacillaceae</taxon>
        <taxon>Paenibacillus</taxon>
    </lineage>
</organism>
<keyword evidence="8" id="KW-0735">Signal-anchor</keyword>
<comment type="subcellular location">
    <subcellularLocation>
        <location evidence="11">Spore membrane</location>
        <topology evidence="11">Single-pass type II membrane protein</topology>
    </subcellularLocation>
</comment>
<feature type="compositionally biased region" description="Acidic residues" evidence="14">
    <location>
        <begin position="315"/>
        <end position="324"/>
    </location>
</feature>
<dbReference type="Pfam" id="PF03793">
    <property type="entry name" value="PASTA"/>
    <property type="match status" value="3"/>
</dbReference>
<dbReference type="Gene3D" id="3.30.10.20">
    <property type="match status" value="3"/>
</dbReference>
<evidence type="ECO:0000256" key="12">
    <source>
        <dbReference type="ARBA" id="ARBA00070041"/>
    </source>
</evidence>
<feature type="compositionally biased region" description="Basic and acidic residues" evidence="14">
    <location>
        <begin position="737"/>
        <end position="755"/>
    </location>
</feature>
<evidence type="ECO:0000256" key="8">
    <source>
        <dbReference type="ARBA" id="ARBA00022968"/>
    </source>
</evidence>
<feature type="region of interest" description="Disordered" evidence="14">
    <location>
        <begin position="299"/>
        <end position="330"/>
    </location>
</feature>
<dbReference type="EMBL" id="MPTC01000003">
    <property type="protein sequence ID" value="OMD42950.1"/>
    <property type="molecule type" value="Genomic_DNA"/>
</dbReference>
<evidence type="ECO:0000256" key="3">
    <source>
        <dbReference type="ARBA" id="ARBA00022544"/>
    </source>
</evidence>
<dbReference type="RefSeq" id="WP_076117610.1">
    <property type="nucleotide sequence ID" value="NZ_MPTC01000003.1"/>
</dbReference>
<keyword evidence="4" id="KW-0808">Transferase</keyword>
<evidence type="ECO:0000256" key="1">
    <source>
        <dbReference type="ARBA" id="ARBA00012513"/>
    </source>
</evidence>
<dbReference type="InterPro" id="IPR000719">
    <property type="entry name" value="Prot_kinase_dom"/>
</dbReference>
<feature type="domain" description="Protein kinase" evidence="15">
    <location>
        <begin position="10"/>
        <end position="270"/>
    </location>
</feature>
<feature type="binding site" evidence="13">
    <location>
        <position position="39"/>
    </location>
    <ligand>
        <name>ATP</name>
        <dbReference type="ChEBI" id="CHEBI:30616"/>
    </ligand>
</feature>
<keyword evidence="5 13" id="KW-0547">Nucleotide-binding</keyword>
<evidence type="ECO:0000256" key="6">
    <source>
        <dbReference type="ARBA" id="ARBA00022777"/>
    </source>
</evidence>
<dbReference type="Gene3D" id="1.10.510.10">
    <property type="entry name" value="Transferase(Phosphotransferase) domain 1"/>
    <property type="match status" value="1"/>
</dbReference>
<dbReference type="SMART" id="SM00220">
    <property type="entry name" value="S_TKc"/>
    <property type="match status" value="1"/>
</dbReference>
<dbReference type="InterPro" id="IPR017441">
    <property type="entry name" value="Protein_kinase_ATP_BS"/>
</dbReference>
<sequence length="755" mass="83872">MIGHELGGRYQVIERIGGGGMALVYRAHDILLNRNVAIKVLRNQFVHDEEFIRRFRREAQSAASLSHPNVVSIYDVGQEDEIHYIVMEYIEGKNLNEIIKERAPLQVDESVRIASQICDALDHAHQNQIIHRDIKPHNILIGRNGRVKVTDFGIARAVTSTTITQTGSVVGSVHYFSPEHAKGVSTGEKSDLYSLGIVLYQMLTGSLPFLGESPISVALKHLQEEFEEPRLLNPLIPQSVENVILRSMRKNPEERYQSAKQMLQDLETCLLPERRSEAKVLFNDEEDEDRTRVIPAIKPIQRSNGNRNHRHDRMDNDEDDDDDPVPVKKGKKQWTKPALWIGLTLVLLLAMASLVWYVKSQLVVPEVSVPYVVGKQLEQAKTELEDLGLEVADPILYDYSPNFEENVVMKQSREKDAKVKKGASLILTVNTAKPLTKMPDVTNYTFDEAVKMLMAKGVPQTQIKNEPLFDENTAVGKVVKSDPAFDSDFDPETVSIILYVSKGEESVTMPDLIGMTESEAKAALEAAKLVLGDVKEESSFTVEEGKVTKTWAYEKGIPVPPGTAITIYLSTGYPPEALNYTFNVPVAPAQDGKKSKIRIEYVDARNNGEKQDWGTRTIGKSQVLSVNLVLAPNKDGSVIVTRDGVLLDTYVIPYIDAKNGTVQEPEPPTVPTPQPTETPIEPTPTAEPTIEPEILPPSSDNEGSTNTGSANQTGFLTNSSLNNESTNNGNNKNNNKNNDKHNNKNNNKSKDKSDN</sequence>
<dbReference type="GO" id="GO:0004674">
    <property type="term" value="F:protein serine/threonine kinase activity"/>
    <property type="evidence" value="ECO:0007669"/>
    <property type="project" value="UniProtKB-KW"/>
</dbReference>
<dbReference type="PROSITE" id="PS00108">
    <property type="entry name" value="PROTEIN_KINASE_ST"/>
    <property type="match status" value="1"/>
</dbReference>
<dbReference type="Proteomes" id="UP000187439">
    <property type="component" value="Unassembled WGS sequence"/>
</dbReference>
<dbReference type="OrthoDB" id="9788659at2"/>
<dbReference type="SUPFAM" id="SSF56112">
    <property type="entry name" value="Protein kinase-like (PK-like)"/>
    <property type="match status" value="1"/>
</dbReference>
<evidence type="ECO:0000256" key="11">
    <source>
        <dbReference type="ARBA" id="ARBA00060432"/>
    </source>
</evidence>
<dbReference type="PROSITE" id="PS50011">
    <property type="entry name" value="PROTEIN_KINASE_DOM"/>
    <property type="match status" value="1"/>
</dbReference>
<dbReference type="AlphaFoldDB" id="A0A1R0Y6G8"/>